<gene>
    <name evidence="2" type="ORF">CAEBREN_00222</name>
</gene>
<keyword evidence="3" id="KW-1185">Reference proteome</keyword>
<dbReference type="AlphaFoldDB" id="G0MDI5"/>
<organism evidence="3">
    <name type="scientific">Caenorhabditis brenneri</name>
    <name type="common">Nematode worm</name>
    <dbReference type="NCBI Taxonomy" id="135651"/>
    <lineage>
        <taxon>Eukaryota</taxon>
        <taxon>Metazoa</taxon>
        <taxon>Ecdysozoa</taxon>
        <taxon>Nematoda</taxon>
        <taxon>Chromadorea</taxon>
        <taxon>Rhabditida</taxon>
        <taxon>Rhabditina</taxon>
        <taxon>Rhabditomorpha</taxon>
        <taxon>Rhabditoidea</taxon>
        <taxon>Rhabditidae</taxon>
        <taxon>Peloderinae</taxon>
        <taxon>Caenorhabditis</taxon>
    </lineage>
</organism>
<protein>
    <submittedName>
        <fullName evidence="2">Uncharacterized protein</fullName>
    </submittedName>
</protein>
<accession>G0MDI5</accession>
<name>G0MDI5_CAEBE</name>
<dbReference type="Proteomes" id="UP000008068">
    <property type="component" value="Unassembled WGS sequence"/>
</dbReference>
<sequence>MSFPNKIVFMGLDVPADIESWKLQNKEDVKNARAKEEKVVDLLYSFICQMYLDVPDKEKTEQGKEICCEFYSYCSITNKVWFWPTCIGAGFILLNLISIVVLCLVCRKRGGRSMGGLDVEKVKNEEKVEEIDMENDDN</sequence>
<feature type="transmembrane region" description="Helical" evidence="1">
    <location>
        <begin position="81"/>
        <end position="105"/>
    </location>
</feature>
<reference evidence="3" key="1">
    <citation type="submission" date="2011-07" db="EMBL/GenBank/DDBJ databases">
        <authorList>
            <consortium name="Caenorhabditis brenneri Sequencing and Analysis Consortium"/>
            <person name="Wilson R.K."/>
        </authorList>
    </citation>
    <scope>NUCLEOTIDE SEQUENCE [LARGE SCALE GENOMIC DNA]</scope>
    <source>
        <strain evidence="3">PB2801</strain>
    </source>
</reference>
<dbReference type="HOGENOM" id="CLU_1857031_0_0_1"/>
<dbReference type="EMBL" id="GL379790">
    <property type="protein sequence ID" value="EGT49438.1"/>
    <property type="molecule type" value="Genomic_DNA"/>
</dbReference>
<evidence type="ECO:0000313" key="2">
    <source>
        <dbReference type="EMBL" id="EGT49438.1"/>
    </source>
</evidence>
<proteinExistence type="predicted"/>
<keyword evidence="1" id="KW-0472">Membrane</keyword>
<evidence type="ECO:0000313" key="3">
    <source>
        <dbReference type="Proteomes" id="UP000008068"/>
    </source>
</evidence>
<keyword evidence="1" id="KW-1133">Transmembrane helix</keyword>
<evidence type="ECO:0000256" key="1">
    <source>
        <dbReference type="SAM" id="Phobius"/>
    </source>
</evidence>
<keyword evidence="1" id="KW-0812">Transmembrane</keyword>
<dbReference type="InParanoid" id="G0MDI5"/>